<evidence type="ECO:0000313" key="1">
    <source>
        <dbReference type="EMBL" id="ABK26873.1"/>
    </source>
</evidence>
<accession>A9P1W2</accession>
<protein>
    <submittedName>
        <fullName evidence="1">Uncharacterized protein</fullName>
    </submittedName>
</protein>
<proteinExistence type="evidence at transcript level"/>
<name>A9P1W2_PICSI</name>
<dbReference type="EMBL" id="EF087638">
    <property type="protein sequence ID" value="ABK26873.1"/>
    <property type="molecule type" value="mRNA"/>
</dbReference>
<sequence length="67" mass="8169">MRMIGVWSNEAGMHRFWEKHLINLEVLWKQLKNLGRIPKLVISTCLLLSLLMKMRRQLDLFLMEMQW</sequence>
<dbReference type="AlphaFoldDB" id="A9P1W2"/>
<reference evidence="1" key="1">
    <citation type="journal article" date="2008" name="BMC Genomics">
        <title>A conifer genomics resource of 200,000 spruce (Picea spp.) ESTs and 6,464 high-quality, sequence-finished full-length cDNAs for Sitka spruce (Picea sitchensis).</title>
        <authorList>
            <person name="Ralph S.G."/>
            <person name="Chun H.J."/>
            <person name="Kolosova N."/>
            <person name="Cooper D."/>
            <person name="Oddy C."/>
            <person name="Ritland C.E."/>
            <person name="Kirkpatrick R."/>
            <person name="Moore R."/>
            <person name="Barber S."/>
            <person name="Holt R.A."/>
            <person name="Jones S.J."/>
            <person name="Marra M.A."/>
            <person name="Douglas C.J."/>
            <person name="Ritland K."/>
            <person name="Bohlmann J."/>
        </authorList>
    </citation>
    <scope>NUCLEOTIDE SEQUENCE</scope>
    <source>
        <tissue evidence="1">Green portion of the leader tissue</tissue>
    </source>
</reference>
<organism evidence="1">
    <name type="scientific">Picea sitchensis</name>
    <name type="common">Sitka spruce</name>
    <name type="synonym">Pinus sitchensis</name>
    <dbReference type="NCBI Taxonomy" id="3332"/>
    <lineage>
        <taxon>Eukaryota</taxon>
        <taxon>Viridiplantae</taxon>
        <taxon>Streptophyta</taxon>
        <taxon>Embryophyta</taxon>
        <taxon>Tracheophyta</taxon>
        <taxon>Spermatophyta</taxon>
        <taxon>Pinopsida</taxon>
        <taxon>Pinidae</taxon>
        <taxon>Conifers I</taxon>
        <taxon>Pinales</taxon>
        <taxon>Pinaceae</taxon>
        <taxon>Picea</taxon>
    </lineage>
</organism>